<reference evidence="1 2" key="1">
    <citation type="submission" date="2015-03" db="EMBL/GenBank/DDBJ databases">
        <title>Genome assembly of Sandaracinus amylolyticus DSM 53668.</title>
        <authorList>
            <person name="Sharma G."/>
            <person name="Subramanian S."/>
        </authorList>
    </citation>
    <scope>NUCLEOTIDE SEQUENCE [LARGE SCALE GENOMIC DNA]</scope>
    <source>
        <strain evidence="1 2">DSM 53668</strain>
    </source>
</reference>
<protein>
    <submittedName>
        <fullName evidence="1">Phospholipid-binding protein</fullName>
    </submittedName>
</protein>
<organism evidence="1 2">
    <name type="scientific">Sandaracinus amylolyticus</name>
    <dbReference type="NCBI Taxonomy" id="927083"/>
    <lineage>
        <taxon>Bacteria</taxon>
        <taxon>Pseudomonadati</taxon>
        <taxon>Myxococcota</taxon>
        <taxon>Polyangia</taxon>
        <taxon>Polyangiales</taxon>
        <taxon>Sandaracinaceae</taxon>
        <taxon>Sandaracinus</taxon>
    </lineage>
</organism>
<dbReference type="AlphaFoldDB" id="A0A0F6W3B0"/>
<evidence type="ECO:0000313" key="1">
    <source>
        <dbReference type="EMBL" id="AKF06196.1"/>
    </source>
</evidence>
<proteinExistence type="predicted"/>
<name>A0A0F6W3B0_9BACT</name>
<dbReference type="PANTHER" id="PTHR30289">
    <property type="entry name" value="UNCHARACTERIZED PROTEIN YBCL-RELATED"/>
    <property type="match status" value="1"/>
</dbReference>
<dbReference type="EMBL" id="CP011125">
    <property type="protein sequence ID" value="AKF06196.1"/>
    <property type="molecule type" value="Genomic_DNA"/>
</dbReference>
<keyword evidence="2" id="KW-1185">Reference proteome</keyword>
<dbReference type="Proteomes" id="UP000034883">
    <property type="component" value="Chromosome"/>
</dbReference>
<accession>A0A0F6W3B0</accession>
<sequence>MLSAIALASGCGGAQQTSSTTTPPVAAIPLQDAPSAPETLLVESDDFEPNGALAMQQVFAGFGCTGENRSPSLRWSGAPEGTRSYAIVVHDPDAPTGVGFFHWVVVDLPASATSIESGAALPEGARALHTDFGGPGYGGPCPPPGPAHRYVFSVYALDVDHLELPDGATGALVRFAIAPHVLSYGRLVGTFAR</sequence>
<evidence type="ECO:0000313" key="2">
    <source>
        <dbReference type="Proteomes" id="UP000034883"/>
    </source>
</evidence>
<dbReference type="InterPro" id="IPR008914">
    <property type="entry name" value="PEBP"/>
</dbReference>
<dbReference type="NCBIfam" id="TIGR00481">
    <property type="entry name" value="YbhB/YbcL family Raf kinase inhibitor-like protein"/>
    <property type="match status" value="1"/>
</dbReference>
<dbReference type="InterPro" id="IPR036610">
    <property type="entry name" value="PEBP-like_sf"/>
</dbReference>
<dbReference type="InterPro" id="IPR005247">
    <property type="entry name" value="YbhB_YbcL/LppC-like"/>
</dbReference>
<gene>
    <name evidence="1" type="ORF">DB32_003345</name>
</gene>
<dbReference type="Gene3D" id="3.90.280.10">
    <property type="entry name" value="PEBP-like"/>
    <property type="match status" value="1"/>
</dbReference>
<dbReference type="PANTHER" id="PTHR30289:SF1">
    <property type="entry name" value="PEBP (PHOSPHATIDYLETHANOLAMINE-BINDING PROTEIN) FAMILY PROTEIN"/>
    <property type="match status" value="1"/>
</dbReference>
<dbReference type="Pfam" id="PF01161">
    <property type="entry name" value="PBP"/>
    <property type="match status" value="1"/>
</dbReference>
<dbReference type="STRING" id="927083.DB32_003345"/>
<dbReference type="CDD" id="cd00865">
    <property type="entry name" value="PEBP_bact_arch"/>
    <property type="match status" value="1"/>
</dbReference>
<dbReference type="KEGG" id="samy:DB32_003345"/>
<dbReference type="SUPFAM" id="SSF49777">
    <property type="entry name" value="PEBP-like"/>
    <property type="match status" value="1"/>
</dbReference>